<name>A0A540W954_9ACTN</name>
<accession>A0A540W954</accession>
<keyword evidence="2" id="KW-1185">Reference proteome</keyword>
<dbReference type="AlphaFoldDB" id="A0A540W954"/>
<sequence>MDQSVLAWLLAQLGPSTDHTDLATRYARLGTARSVAAEILAERRARLLAEPLRLVVDGVITTDNTANLAGLERQLASLADAIAPDDPAAAEDGHQLVTAQLIRSRTTR</sequence>
<gene>
    <name evidence="1" type="ORF">E6W39_29075</name>
</gene>
<protein>
    <submittedName>
        <fullName evidence="1">Uncharacterized protein</fullName>
    </submittedName>
</protein>
<dbReference type="EMBL" id="VIGB01000003">
    <property type="protein sequence ID" value="TQF05541.1"/>
    <property type="molecule type" value="Genomic_DNA"/>
</dbReference>
<organism evidence="1 2">
    <name type="scientific">Kitasatospora acidiphila</name>
    <dbReference type="NCBI Taxonomy" id="2567942"/>
    <lineage>
        <taxon>Bacteria</taxon>
        <taxon>Bacillati</taxon>
        <taxon>Actinomycetota</taxon>
        <taxon>Actinomycetes</taxon>
        <taxon>Kitasatosporales</taxon>
        <taxon>Streptomycetaceae</taxon>
        <taxon>Kitasatospora</taxon>
    </lineage>
</organism>
<evidence type="ECO:0000313" key="2">
    <source>
        <dbReference type="Proteomes" id="UP000319103"/>
    </source>
</evidence>
<proteinExistence type="predicted"/>
<comment type="caution">
    <text evidence="1">The sequence shown here is derived from an EMBL/GenBank/DDBJ whole genome shotgun (WGS) entry which is preliminary data.</text>
</comment>
<dbReference type="RefSeq" id="WP_141636016.1">
    <property type="nucleotide sequence ID" value="NZ_VIGB01000003.1"/>
</dbReference>
<evidence type="ECO:0000313" key="1">
    <source>
        <dbReference type="EMBL" id="TQF05541.1"/>
    </source>
</evidence>
<dbReference type="OrthoDB" id="4250757at2"/>
<reference evidence="1 2" key="1">
    <citation type="submission" date="2019-06" db="EMBL/GenBank/DDBJ databases">
        <title>Description of Kitasatospora acidophila sp. nov. isolated from pine grove soil, and reclassification of Streptomyces novaecaesareae to Kitasatospora novaeceasareae comb. nov.</title>
        <authorList>
            <person name="Kim M.J."/>
        </authorList>
    </citation>
    <scope>NUCLEOTIDE SEQUENCE [LARGE SCALE GENOMIC DNA]</scope>
    <source>
        <strain evidence="1 2">MMS16-CNU292</strain>
    </source>
</reference>
<dbReference type="Proteomes" id="UP000319103">
    <property type="component" value="Unassembled WGS sequence"/>
</dbReference>